<sequence>MWGFGGLRGGSSGAARVAESEIHLIVIAGGVGPRGVRGRLKPPPTASLTSHVGLPMRIRVSVSAALVTAMSVPLLLTSPTYATPKPKPKGDNGTVKIHDARTAADDRRNEPKVCAFYLDGFGFDALQKVIWHIEAWAVNELDKGETVKAGSLTLDGSGHGRTPDMTLPDGQYKLFWNFEGENGKAKHKVFKSDCEPQKESGTEPSKPAPEESKPGPKESKPVSEPSEPVSEPSKPAAEQPGGESPAPSAAPSGQGGGSGDLAETGAGAPVGVLATVAVALAGAGAFLVMRRRKAQQH</sequence>
<protein>
    <recommendedName>
        <fullName evidence="5">Gram-positive cocci surface proteins LPxTG domain-containing protein</fullName>
    </recommendedName>
</protein>
<dbReference type="Proteomes" id="UP000619486">
    <property type="component" value="Unassembled WGS sequence"/>
</dbReference>
<feature type="compositionally biased region" description="Basic and acidic residues" evidence="1">
    <location>
        <begin position="190"/>
        <end position="201"/>
    </location>
</feature>
<dbReference type="AlphaFoldDB" id="A0A918H3I0"/>
<comment type="caution">
    <text evidence="3">The sequence shown here is derived from an EMBL/GenBank/DDBJ whole genome shotgun (WGS) entry which is preliminary data.</text>
</comment>
<reference evidence="3" key="1">
    <citation type="journal article" date="2014" name="Int. J. Syst. Evol. Microbiol.">
        <title>Complete genome sequence of Corynebacterium casei LMG S-19264T (=DSM 44701T), isolated from a smear-ripened cheese.</title>
        <authorList>
            <consortium name="US DOE Joint Genome Institute (JGI-PGF)"/>
            <person name="Walter F."/>
            <person name="Albersmeier A."/>
            <person name="Kalinowski J."/>
            <person name="Ruckert C."/>
        </authorList>
    </citation>
    <scope>NUCLEOTIDE SEQUENCE</scope>
    <source>
        <strain evidence="3">JCM 3172</strain>
    </source>
</reference>
<evidence type="ECO:0000256" key="2">
    <source>
        <dbReference type="SAM" id="Phobius"/>
    </source>
</evidence>
<keyword evidence="4" id="KW-1185">Reference proteome</keyword>
<evidence type="ECO:0000313" key="3">
    <source>
        <dbReference type="EMBL" id="GGT34744.1"/>
    </source>
</evidence>
<feature type="compositionally biased region" description="Basic and acidic residues" evidence="1">
    <location>
        <begin position="208"/>
        <end position="221"/>
    </location>
</feature>
<feature type="compositionally biased region" description="Low complexity" evidence="1">
    <location>
        <begin position="222"/>
        <end position="252"/>
    </location>
</feature>
<feature type="region of interest" description="Disordered" evidence="1">
    <location>
        <begin position="187"/>
        <end position="266"/>
    </location>
</feature>
<organism evidence="3 4">
    <name type="scientific">Streptomyces purpureus</name>
    <dbReference type="NCBI Taxonomy" id="1951"/>
    <lineage>
        <taxon>Bacteria</taxon>
        <taxon>Bacillati</taxon>
        <taxon>Actinomycetota</taxon>
        <taxon>Actinomycetes</taxon>
        <taxon>Kitasatosporales</taxon>
        <taxon>Streptomycetaceae</taxon>
        <taxon>Streptomyces</taxon>
    </lineage>
</organism>
<evidence type="ECO:0000256" key="1">
    <source>
        <dbReference type="SAM" id="MobiDB-lite"/>
    </source>
</evidence>
<feature type="transmembrane region" description="Helical" evidence="2">
    <location>
        <begin position="270"/>
        <end position="289"/>
    </location>
</feature>
<accession>A0A918H3I0</accession>
<keyword evidence="2" id="KW-1133">Transmembrane helix</keyword>
<keyword evidence="2" id="KW-0472">Membrane</keyword>
<gene>
    <name evidence="3" type="ORF">GCM10014713_30440</name>
</gene>
<evidence type="ECO:0000313" key="4">
    <source>
        <dbReference type="Proteomes" id="UP000619486"/>
    </source>
</evidence>
<dbReference type="NCBIfam" id="TIGR01167">
    <property type="entry name" value="LPXTG_anchor"/>
    <property type="match status" value="1"/>
</dbReference>
<reference evidence="3" key="2">
    <citation type="submission" date="2020-09" db="EMBL/GenBank/DDBJ databases">
        <authorList>
            <person name="Sun Q."/>
            <person name="Ohkuma M."/>
        </authorList>
    </citation>
    <scope>NUCLEOTIDE SEQUENCE</scope>
    <source>
        <strain evidence="3">JCM 3172</strain>
    </source>
</reference>
<name>A0A918H3I0_9ACTN</name>
<proteinExistence type="predicted"/>
<evidence type="ECO:0008006" key="5">
    <source>
        <dbReference type="Google" id="ProtNLM"/>
    </source>
</evidence>
<keyword evidence="2" id="KW-0812">Transmembrane</keyword>
<dbReference type="EMBL" id="BMQQ01000010">
    <property type="protein sequence ID" value="GGT34744.1"/>
    <property type="molecule type" value="Genomic_DNA"/>
</dbReference>